<dbReference type="NCBIfam" id="TIGR00344">
    <property type="entry name" value="alaS"/>
    <property type="match status" value="1"/>
</dbReference>
<dbReference type="InterPro" id="IPR002318">
    <property type="entry name" value="Ala-tRNA-lgiase_IIc"/>
</dbReference>
<dbReference type="SUPFAM" id="SSF55186">
    <property type="entry name" value="ThrRS/AlaRS common domain"/>
    <property type="match status" value="1"/>
</dbReference>
<dbReference type="Gene3D" id="3.30.980.10">
    <property type="entry name" value="Threonyl-trna Synthetase, Chain A, domain 2"/>
    <property type="match status" value="1"/>
</dbReference>
<keyword evidence="5 12" id="KW-0547">Nucleotide-binding</keyword>
<dbReference type="Gene3D" id="2.40.30.130">
    <property type="match status" value="1"/>
</dbReference>
<keyword evidence="4 12" id="KW-0479">Metal-binding</keyword>
<dbReference type="GO" id="GO:0070143">
    <property type="term" value="P:mitochondrial alanyl-tRNA aminoacylation"/>
    <property type="evidence" value="ECO:0007669"/>
    <property type="project" value="UniProtKB-UniRule"/>
</dbReference>
<keyword evidence="6 12" id="KW-0862">Zinc</keyword>
<dbReference type="Proteomes" id="UP000245383">
    <property type="component" value="Unassembled WGS sequence"/>
</dbReference>
<comment type="function">
    <text evidence="12">Catalyzes the attachment of alanine to tRNA(Ala) in a two-step reaction: alanine is first activated by ATP to form Ala-AMP and then transferred to the acceptor end of tRNA(Ala). Also edits incorrectly charged tRNA(Ala) via its editing domain.</text>
</comment>
<keyword evidence="3 12" id="KW-0436">Ligase</keyword>
<dbReference type="EC" id="6.1.1.7" evidence="12"/>
<dbReference type="InterPro" id="IPR018165">
    <property type="entry name" value="Ala-tRNA-synth_IIc_core"/>
</dbReference>
<comment type="caution">
    <text evidence="14">The sequence shown here is derived from an EMBL/GenBank/DDBJ whole genome shotgun (WGS) entry which is preliminary data.</text>
</comment>
<evidence type="ECO:0000256" key="5">
    <source>
        <dbReference type="ARBA" id="ARBA00022741"/>
    </source>
</evidence>
<evidence type="ECO:0000256" key="7">
    <source>
        <dbReference type="ARBA" id="ARBA00022840"/>
    </source>
</evidence>
<name>A0A2T9Z0J3_9FUNG</name>
<reference evidence="14 15" key="1">
    <citation type="journal article" date="2018" name="MBio">
        <title>Comparative Genomics Reveals the Core Gene Toolbox for the Fungus-Insect Symbiosis.</title>
        <authorList>
            <person name="Wang Y."/>
            <person name="Stata M."/>
            <person name="Wang W."/>
            <person name="Stajich J.E."/>
            <person name="White M.M."/>
            <person name="Moncalvo J.M."/>
        </authorList>
    </citation>
    <scope>NUCLEOTIDE SEQUENCE [LARGE SCALE GENOMIC DNA]</scope>
    <source>
        <strain evidence="14 15">SWE-8-4</strain>
    </source>
</reference>
<dbReference type="HAMAP" id="MF_00036_B">
    <property type="entry name" value="Ala_tRNA_synth_B"/>
    <property type="match status" value="1"/>
</dbReference>
<proteinExistence type="inferred from homology"/>
<dbReference type="PANTHER" id="PTHR11777">
    <property type="entry name" value="ALANYL-TRNA SYNTHETASE"/>
    <property type="match status" value="1"/>
</dbReference>
<feature type="domain" description="Alanyl-transfer RNA synthetases family profile" evidence="13">
    <location>
        <begin position="8"/>
        <end position="772"/>
    </location>
</feature>
<dbReference type="Pfam" id="PF02272">
    <property type="entry name" value="DHHA1"/>
    <property type="match status" value="1"/>
</dbReference>
<keyword evidence="10 12" id="KW-0030">Aminoacyl-tRNA synthetase</keyword>
<dbReference type="SUPFAM" id="SSF50447">
    <property type="entry name" value="Translation proteins"/>
    <property type="match status" value="1"/>
</dbReference>
<evidence type="ECO:0000259" key="13">
    <source>
        <dbReference type="PROSITE" id="PS50860"/>
    </source>
</evidence>
<gene>
    <name evidence="12" type="primary">ALA1</name>
    <name evidence="14" type="ORF">BB561_000088</name>
</gene>
<dbReference type="Pfam" id="PF01411">
    <property type="entry name" value="tRNA-synt_2c"/>
    <property type="match status" value="1"/>
</dbReference>
<dbReference type="InterPro" id="IPR009000">
    <property type="entry name" value="Transl_B-barrel_sf"/>
</dbReference>
<sequence length="969" mass="107689">MATETQEWSNSKVRSTFIDFFKSKGHTFYQSSSVVPHDDPTLLFANAGMNQFKPIFLGITDPNSDMAKLKSACNTQKCIRAGGKHNDLEDVGKDVYHHTFFEMLGNWSFGSYFKKEAIEYAWELLTDVYSLEKSRLYITYFGGDQAQGLEPDLEAKAFWLNLGVSESNILPFGTKDNFWEMGEAGPCGPCSEIHYDRIGDRDASSLVNLDDPDVLEIWNLVFMQYNRENANTLKPLPNKHIDTGMGFERLVSVLQKKSSNYDTDVFVPIFEAIQQKSGVRPYSGHVGNDDIDGIDMAYRVIADHIRTLIFAICDGAIPSNEGRGYVVRRILRRGARYARKKMNVELGDFFPNLVDTVVAQLGDTFSEISSNTDFIKKTLAEEEKSFSRTLDRGEKLFEGTLAKMREGGQTVVPGSEVWKLYDTFGFPVDLTRIMAEENNVTIDELEFEKEKLKSKEISRKKKSGNLNADQVTLDVYTLAELEKDSSISKTVDNFKFQNPQISSKVVAILVDKSFAQSQDSSLENNSDSAESFGILLDQTNFYAESGGQEFDIGTIISDSSNFEFIVTNVKNYGGYILHAGYLSKGKVCVGDTATCIYNEERRRLLMSNHSATHILNHSLRNILESPEVDQRGSLVSEDKLRFDFGYNNQITPEVIRDIQSDTQTTVNSGLKVYTKELDLQVAKSIYGIRAVFGETYPNPVRVVSVGADLESVISDPNNTQWSNYSIELCGGTHVNNSKEIDNFVITEESSISKGIRRIIAVTGKVATQVNLNGENFEKELDSISSLKGSQLESALKTIGKSLDTLYTGVWQKHLLRLKYNDIRKKFIEADKEAKLAASKFVSDQVANAIESNPEKNFHVLKVDFESSNGASNSKALANAITFAKSLNSKAVYLLSSDKQTGRVSHLCFVPKDLISKGLKAKDWASSVAKVAGGKSGGKDDTAQGSGTNAEAMDDILDAAKEFALLSLNK</sequence>
<dbReference type="InterPro" id="IPR018164">
    <property type="entry name" value="Ala-tRNA-synth_IIc_N"/>
</dbReference>
<dbReference type="InterPro" id="IPR059090">
    <property type="entry name" value="ALA1_helical"/>
</dbReference>
<keyword evidence="12" id="KW-0963">Cytoplasm</keyword>
<feature type="binding site" evidence="12">
    <location>
        <position position="729"/>
    </location>
    <ligand>
        <name>Zn(2+)</name>
        <dbReference type="ChEBI" id="CHEBI:29105"/>
    </ligand>
</feature>
<dbReference type="GO" id="GO:0005524">
    <property type="term" value="F:ATP binding"/>
    <property type="evidence" value="ECO:0007669"/>
    <property type="project" value="UniProtKB-UniRule"/>
</dbReference>
<dbReference type="CDD" id="cd00673">
    <property type="entry name" value="AlaRS_core"/>
    <property type="match status" value="1"/>
</dbReference>
<protein>
    <recommendedName>
        <fullName evidence="12">Alanine--tRNA ligase</fullName>
        <ecNumber evidence="12">6.1.1.7</ecNumber>
    </recommendedName>
    <alternativeName>
        <fullName evidence="12">Alanyl-tRNA synthetase</fullName>
        <shortName evidence="12">AlaRS</shortName>
    </alternativeName>
</protein>
<dbReference type="InterPro" id="IPR018163">
    <property type="entry name" value="Thr/Ala-tRNA-synth_IIc_edit"/>
</dbReference>
<dbReference type="Pfam" id="PF26023">
    <property type="entry name" value="ALA1"/>
    <property type="match status" value="1"/>
</dbReference>
<evidence type="ECO:0000313" key="14">
    <source>
        <dbReference type="EMBL" id="PVU98093.1"/>
    </source>
</evidence>
<organism evidence="14 15">
    <name type="scientific">Smittium simulii</name>
    <dbReference type="NCBI Taxonomy" id="133385"/>
    <lineage>
        <taxon>Eukaryota</taxon>
        <taxon>Fungi</taxon>
        <taxon>Fungi incertae sedis</taxon>
        <taxon>Zoopagomycota</taxon>
        <taxon>Kickxellomycotina</taxon>
        <taxon>Harpellomycetes</taxon>
        <taxon>Harpellales</taxon>
        <taxon>Legeriomycetaceae</taxon>
        <taxon>Smittium</taxon>
    </lineage>
</organism>
<evidence type="ECO:0000256" key="2">
    <source>
        <dbReference type="ARBA" id="ARBA00022555"/>
    </source>
</evidence>
<dbReference type="Gene3D" id="3.30.930.10">
    <property type="entry name" value="Bira Bifunctional Protein, Domain 2"/>
    <property type="match status" value="1"/>
</dbReference>
<dbReference type="SMART" id="SM00863">
    <property type="entry name" value="tRNA_SAD"/>
    <property type="match status" value="1"/>
</dbReference>
<feature type="binding site" evidence="12">
    <location>
        <position position="613"/>
    </location>
    <ligand>
        <name>Zn(2+)</name>
        <dbReference type="ChEBI" id="CHEBI:29105"/>
    </ligand>
</feature>
<evidence type="ECO:0000256" key="9">
    <source>
        <dbReference type="ARBA" id="ARBA00022917"/>
    </source>
</evidence>
<dbReference type="SUPFAM" id="SSF101353">
    <property type="entry name" value="Putative anticodon-binding domain of alanyl-tRNA synthetase (AlaRS)"/>
    <property type="match status" value="1"/>
</dbReference>
<comment type="domain">
    <text evidence="12">Consists of three domains; the N-terminal catalytic domain, the editing domain and the C-terminal C-Ala domain. The editing domain removes incorrectly charged amino acids, while the C-Ala domain, along with tRNA(Ala), serves as a bridge to cooperatively bring together the editing and aminoacylation centers thus stimulating deacylation of misacylated tRNAs.</text>
</comment>
<evidence type="ECO:0000256" key="6">
    <source>
        <dbReference type="ARBA" id="ARBA00022833"/>
    </source>
</evidence>
<dbReference type="InterPro" id="IPR023033">
    <property type="entry name" value="Ala_tRNA_ligase_euk/bac"/>
</dbReference>
<dbReference type="InterPro" id="IPR003156">
    <property type="entry name" value="DHHA1_dom"/>
</dbReference>
<feature type="binding site" evidence="12">
    <location>
        <position position="733"/>
    </location>
    <ligand>
        <name>Zn(2+)</name>
        <dbReference type="ChEBI" id="CHEBI:29105"/>
    </ligand>
</feature>
<comment type="similarity">
    <text evidence="1">Belongs to the class-II aminoacyl-tRNA synthetase family. Alax-L subfamily.</text>
</comment>
<dbReference type="PRINTS" id="PR00980">
    <property type="entry name" value="TRNASYNTHALA"/>
</dbReference>
<keyword evidence="7 12" id="KW-0067">ATP-binding</keyword>
<dbReference type="GO" id="GO:0000049">
    <property type="term" value="F:tRNA binding"/>
    <property type="evidence" value="ECO:0007669"/>
    <property type="project" value="UniProtKB-KW"/>
</dbReference>
<dbReference type="Gene3D" id="3.10.310.40">
    <property type="match status" value="1"/>
</dbReference>
<keyword evidence="15" id="KW-1185">Reference proteome</keyword>
<evidence type="ECO:0000256" key="11">
    <source>
        <dbReference type="ARBA" id="ARBA00048300"/>
    </source>
</evidence>
<dbReference type="Pfam" id="PF07973">
    <property type="entry name" value="tRNA_SAD"/>
    <property type="match status" value="1"/>
</dbReference>
<comment type="subcellular location">
    <subcellularLocation>
        <location evidence="12">Mitochondrion</location>
    </subcellularLocation>
    <subcellularLocation>
        <location evidence="12">Cytoplasm</location>
    </subcellularLocation>
</comment>
<dbReference type="InterPro" id="IPR012947">
    <property type="entry name" value="tRNA_SAD"/>
</dbReference>
<comment type="cofactor">
    <cofactor evidence="12">
        <name>Zn(2+)</name>
        <dbReference type="ChEBI" id="CHEBI:29105"/>
    </cofactor>
    <text evidence="12">Binds 1 zinc ion per subunit.</text>
</comment>
<accession>A0A2T9Z0J3</accession>
<evidence type="ECO:0000313" key="15">
    <source>
        <dbReference type="Proteomes" id="UP000245383"/>
    </source>
</evidence>
<dbReference type="OrthoDB" id="2423964at2759"/>
<comment type="catalytic activity">
    <reaction evidence="11 12">
        <text>tRNA(Ala) + L-alanine + ATP = L-alanyl-tRNA(Ala) + AMP + diphosphate</text>
        <dbReference type="Rhea" id="RHEA:12540"/>
        <dbReference type="Rhea" id="RHEA-COMP:9657"/>
        <dbReference type="Rhea" id="RHEA-COMP:9923"/>
        <dbReference type="ChEBI" id="CHEBI:30616"/>
        <dbReference type="ChEBI" id="CHEBI:33019"/>
        <dbReference type="ChEBI" id="CHEBI:57972"/>
        <dbReference type="ChEBI" id="CHEBI:78442"/>
        <dbReference type="ChEBI" id="CHEBI:78497"/>
        <dbReference type="ChEBI" id="CHEBI:456215"/>
        <dbReference type="EC" id="6.1.1.7"/>
    </reaction>
</comment>
<feature type="binding site" evidence="12">
    <location>
        <position position="609"/>
    </location>
    <ligand>
        <name>Zn(2+)</name>
        <dbReference type="ChEBI" id="CHEBI:29105"/>
    </ligand>
</feature>
<keyword evidence="12" id="KW-0496">Mitochondrion</keyword>
<dbReference type="InterPro" id="IPR045864">
    <property type="entry name" value="aa-tRNA-synth_II/BPL/LPL"/>
</dbReference>
<evidence type="ECO:0000256" key="4">
    <source>
        <dbReference type="ARBA" id="ARBA00022723"/>
    </source>
</evidence>
<dbReference type="FunFam" id="3.30.980.10:FF:000004">
    <property type="entry name" value="Alanine--tRNA ligase, cytoplasmic"/>
    <property type="match status" value="1"/>
</dbReference>
<dbReference type="GO" id="GO:0004813">
    <property type="term" value="F:alanine-tRNA ligase activity"/>
    <property type="evidence" value="ECO:0007669"/>
    <property type="project" value="UniProtKB-UniRule"/>
</dbReference>
<dbReference type="InterPro" id="IPR050058">
    <property type="entry name" value="Ala-tRNA_ligase"/>
</dbReference>
<dbReference type="FunFam" id="3.30.930.10:FF:000011">
    <property type="entry name" value="Alanine--tRNA ligase, cytoplasmic"/>
    <property type="match status" value="1"/>
</dbReference>
<keyword evidence="2 12" id="KW-0820">tRNA-binding</keyword>
<dbReference type="GO" id="GO:0002161">
    <property type="term" value="F:aminoacyl-tRNA deacylase activity"/>
    <property type="evidence" value="ECO:0007669"/>
    <property type="project" value="TreeGrafter"/>
</dbReference>
<dbReference type="EMBL" id="MBFR01000003">
    <property type="protein sequence ID" value="PVU98093.1"/>
    <property type="molecule type" value="Genomic_DNA"/>
</dbReference>
<dbReference type="SUPFAM" id="SSF55681">
    <property type="entry name" value="Class II aaRS and biotin synthetases"/>
    <property type="match status" value="1"/>
</dbReference>
<dbReference type="PROSITE" id="PS50860">
    <property type="entry name" value="AA_TRNA_LIGASE_II_ALA"/>
    <property type="match status" value="1"/>
</dbReference>
<evidence type="ECO:0000256" key="10">
    <source>
        <dbReference type="ARBA" id="ARBA00023146"/>
    </source>
</evidence>
<evidence type="ECO:0000256" key="12">
    <source>
        <dbReference type="HAMAP-Rule" id="MF_03133"/>
    </source>
</evidence>
<dbReference type="GO" id="GO:0008270">
    <property type="term" value="F:zinc ion binding"/>
    <property type="evidence" value="ECO:0007669"/>
    <property type="project" value="UniProtKB-UniRule"/>
</dbReference>
<keyword evidence="8 12" id="KW-0694">RNA-binding</keyword>
<keyword evidence="9 12" id="KW-0648">Protein biosynthesis</keyword>
<evidence type="ECO:0000256" key="3">
    <source>
        <dbReference type="ARBA" id="ARBA00022598"/>
    </source>
</evidence>
<comment type="subunit">
    <text evidence="12">Monomer.</text>
</comment>
<dbReference type="STRING" id="133385.A0A2T9Z0J3"/>
<dbReference type="FunFam" id="3.10.310.40:FF:000003">
    <property type="entry name" value="Alanine--tRNA ligase"/>
    <property type="match status" value="1"/>
</dbReference>
<evidence type="ECO:0000256" key="1">
    <source>
        <dbReference type="ARBA" id="ARBA00008429"/>
    </source>
</evidence>
<evidence type="ECO:0000256" key="8">
    <source>
        <dbReference type="ARBA" id="ARBA00022884"/>
    </source>
</evidence>
<dbReference type="InterPro" id="IPR018162">
    <property type="entry name" value="Ala-tRNA-ligase_IIc_anticod-bd"/>
</dbReference>
<dbReference type="GO" id="GO:0005739">
    <property type="term" value="C:mitochondrion"/>
    <property type="evidence" value="ECO:0007669"/>
    <property type="project" value="UniProtKB-SubCell"/>
</dbReference>
<dbReference type="PANTHER" id="PTHR11777:SF9">
    <property type="entry name" value="ALANINE--TRNA LIGASE, CYTOPLASMIC"/>
    <property type="match status" value="1"/>
</dbReference>
<dbReference type="AlphaFoldDB" id="A0A2T9Z0J3"/>